<dbReference type="OrthoDB" id="2444812at2759"/>
<evidence type="ECO:0000256" key="1">
    <source>
        <dbReference type="SAM" id="MobiDB-lite"/>
    </source>
</evidence>
<protein>
    <submittedName>
        <fullName evidence="3">Uncharacterized protein</fullName>
    </submittedName>
</protein>
<proteinExistence type="predicted"/>
<keyword evidence="2" id="KW-0472">Membrane</keyword>
<sequence length="391" mass="43345">MYYYCIFSLFFSPVCPQLLIFSFVFFFSFASTYKRYFYTKGKTGESQWDYPQTSNDSSSVEKQKMVSAPDNSDAIGSWETSVTKETTSSLKPSFDSHFYASNVANTAAYPVVTQSPIIVPTNVRQEIASLVPVVSKTNYSMLTSSVDPDPNTATVYPVFQPSQDTAPTDVTKDPYRLDDDSPPASENNIEHEPAPPPPGLSPPPPPPTDVQTIPPPPPPQDPPPLPPPVVPSVSEKSSNQDEQVDTGSIKHGVIQRPLIDYSDLDGPLPNTHVQASSSSRSSPTPMQTTTKQKKKKSKSSSVPIRTSKVKQMSSLVQKWQAIKRQEEVLSEDESDEEDYAAKNEAQIEQWRQEQITSGLAADNPNFQKITGDWRERVRKAKQRTSTTAETE</sequence>
<feature type="region of interest" description="Disordered" evidence="1">
    <location>
        <begin position="47"/>
        <end position="71"/>
    </location>
</feature>
<comment type="caution">
    <text evidence="3">The sequence shown here is derived from an EMBL/GenBank/DDBJ whole genome shotgun (WGS) entry which is preliminary data.</text>
</comment>
<evidence type="ECO:0000313" key="4">
    <source>
        <dbReference type="Proteomes" id="UP001152795"/>
    </source>
</evidence>
<accession>A0A6S7H4R4</accession>
<keyword evidence="2" id="KW-0812">Transmembrane</keyword>
<dbReference type="AlphaFoldDB" id="A0A6S7H4R4"/>
<keyword evidence="2" id="KW-1133">Transmembrane helix</keyword>
<feature type="compositionally biased region" description="Pro residues" evidence="1">
    <location>
        <begin position="194"/>
        <end position="230"/>
    </location>
</feature>
<feature type="region of interest" description="Disordered" evidence="1">
    <location>
        <begin position="358"/>
        <end position="391"/>
    </location>
</feature>
<evidence type="ECO:0000313" key="3">
    <source>
        <dbReference type="EMBL" id="CAB3997882.1"/>
    </source>
</evidence>
<feature type="compositionally biased region" description="Polar residues" evidence="1">
    <location>
        <begin position="145"/>
        <end position="168"/>
    </location>
</feature>
<feature type="compositionally biased region" description="Low complexity" evidence="1">
    <location>
        <begin position="276"/>
        <end position="290"/>
    </location>
</feature>
<dbReference type="PANTHER" id="PTHR47852">
    <property type="entry name" value="OS06G0298400 PROTEIN"/>
    <property type="match status" value="1"/>
</dbReference>
<gene>
    <name evidence="3" type="ORF">PACLA_8A036600</name>
</gene>
<dbReference type="PANTHER" id="PTHR47852:SF2">
    <property type="entry name" value="WW DOMAIN-CONTAINING PROTEIN"/>
    <property type="match status" value="1"/>
</dbReference>
<feature type="transmembrane region" description="Helical" evidence="2">
    <location>
        <begin position="6"/>
        <end position="30"/>
    </location>
</feature>
<keyword evidence="4" id="KW-1185">Reference proteome</keyword>
<feature type="compositionally biased region" description="Basic and acidic residues" evidence="1">
    <location>
        <begin position="170"/>
        <end position="179"/>
    </location>
</feature>
<feature type="compositionally biased region" description="Polar residues" evidence="1">
    <location>
        <begin position="47"/>
        <end position="58"/>
    </location>
</feature>
<feature type="region of interest" description="Disordered" evidence="1">
    <location>
        <begin position="145"/>
        <end position="313"/>
    </location>
</feature>
<dbReference type="EMBL" id="CACRXK020003215">
    <property type="protein sequence ID" value="CAB3997882.1"/>
    <property type="molecule type" value="Genomic_DNA"/>
</dbReference>
<dbReference type="Proteomes" id="UP001152795">
    <property type="component" value="Unassembled WGS sequence"/>
</dbReference>
<name>A0A6S7H4R4_PARCT</name>
<organism evidence="3 4">
    <name type="scientific">Paramuricea clavata</name>
    <name type="common">Red gorgonian</name>
    <name type="synonym">Violescent sea-whip</name>
    <dbReference type="NCBI Taxonomy" id="317549"/>
    <lineage>
        <taxon>Eukaryota</taxon>
        <taxon>Metazoa</taxon>
        <taxon>Cnidaria</taxon>
        <taxon>Anthozoa</taxon>
        <taxon>Octocorallia</taxon>
        <taxon>Malacalcyonacea</taxon>
        <taxon>Plexauridae</taxon>
        <taxon>Paramuricea</taxon>
    </lineage>
</organism>
<reference evidence="3" key="1">
    <citation type="submission" date="2020-04" db="EMBL/GenBank/DDBJ databases">
        <authorList>
            <person name="Alioto T."/>
            <person name="Alioto T."/>
            <person name="Gomez Garrido J."/>
        </authorList>
    </citation>
    <scope>NUCLEOTIDE SEQUENCE</scope>
    <source>
        <strain evidence="3">A484AB</strain>
    </source>
</reference>
<evidence type="ECO:0000256" key="2">
    <source>
        <dbReference type="SAM" id="Phobius"/>
    </source>
</evidence>